<organism evidence="8 9">
    <name type="scientific">Polyangium fumosum</name>
    <dbReference type="NCBI Taxonomy" id="889272"/>
    <lineage>
        <taxon>Bacteria</taxon>
        <taxon>Pseudomonadati</taxon>
        <taxon>Myxococcota</taxon>
        <taxon>Polyangia</taxon>
        <taxon>Polyangiales</taxon>
        <taxon>Polyangiaceae</taxon>
        <taxon>Polyangium</taxon>
    </lineage>
</organism>
<dbReference type="Pfam" id="PF08281">
    <property type="entry name" value="Sigma70_r4_2"/>
    <property type="match status" value="1"/>
</dbReference>
<evidence type="ECO:0000256" key="5">
    <source>
        <dbReference type="ARBA" id="ARBA00023163"/>
    </source>
</evidence>
<keyword evidence="2" id="KW-0805">Transcription regulation</keyword>
<dbReference type="EMBL" id="SSMQ01000059">
    <property type="protein sequence ID" value="TKC99229.1"/>
    <property type="molecule type" value="Genomic_DNA"/>
</dbReference>
<proteinExistence type="inferred from homology"/>
<comment type="caution">
    <text evidence="8">The sequence shown here is derived from an EMBL/GenBank/DDBJ whole genome shotgun (WGS) entry which is preliminary data.</text>
</comment>
<feature type="compositionally biased region" description="Low complexity" evidence="6">
    <location>
        <begin position="64"/>
        <end position="74"/>
    </location>
</feature>
<dbReference type="GO" id="GO:0006352">
    <property type="term" value="P:DNA-templated transcription initiation"/>
    <property type="evidence" value="ECO:0007669"/>
    <property type="project" value="InterPro"/>
</dbReference>
<sequence>MPPAGSAPGRRRHTPRPFRRRPPWRARRSGERRCPAAAGRRRAAVARPGPSGPCPRGARRAPASRRTAVTCRGAAPRRRAAPGTRGIRPRGARCAWPSRAGAGRRGARSACFHPGKPCGRRGHVIVRVSCGQARRPRLRLAGPAPVMLPCAHMGDGSALARCFLSAWRAARPEAPAEGIEGDLDSLEAALASLLAEARAAWAPVKIEPDVFIPYLAARIGADVPWMRALSPRACTDLYLACACAHGDKAALTTFDKTLLRDVTAALSRIDLGSTTLEDLRDRIRHRILIGEGGALPRIAEFTGRGDLRGWLRVVAVREALGLLRKQKREERAHLELAHLDPASGDPELARIEQLYREEFQSAFREALAALSPRERNLLRQHYQQGLGIDQLSALYDIHRATAARWLARARETLASGTRQRMRERLQVERGELDDILRLIQSRLEITLRSQG</sequence>
<evidence type="ECO:0000256" key="1">
    <source>
        <dbReference type="ARBA" id="ARBA00010641"/>
    </source>
</evidence>
<evidence type="ECO:0000256" key="6">
    <source>
        <dbReference type="SAM" id="MobiDB-lite"/>
    </source>
</evidence>
<dbReference type="Gene3D" id="1.10.1740.10">
    <property type="match status" value="1"/>
</dbReference>
<keyword evidence="5" id="KW-0804">Transcription</keyword>
<evidence type="ECO:0000313" key="8">
    <source>
        <dbReference type="EMBL" id="TKC99229.1"/>
    </source>
</evidence>
<dbReference type="Proteomes" id="UP000309215">
    <property type="component" value="Unassembled WGS sequence"/>
</dbReference>
<dbReference type="InterPro" id="IPR013249">
    <property type="entry name" value="RNA_pol_sigma70_r4_t2"/>
</dbReference>
<dbReference type="NCBIfam" id="TIGR03001">
    <property type="entry name" value="Sig-70_gmx1"/>
    <property type="match status" value="1"/>
</dbReference>
<feature type="compositionally biased region" description="Basic residues" evidence="6">
    <location>
        <begin position="9"/>
        <end position="27"/>
    </location>
</feature>
<keyword evidence="4" id="KW-0238">DNA-binding</keyword>
<dbReference type="InterPro" id="IPR036388">
    <property type="entry name" value="WH-like_DNA-bd_sf"/>
</dbReference>
<dbReference type="OrthoDB" id="5496874at2"/>
<dbReference type="InterPro" id="IPR039425">
    <property type="entry name" value="RNA_pol_sigma-70-like"/>
</dbReference>
<gene>
    <name evidence="8" type="ORF">E8A74_38735</name>
</gene>
<dbReference type="SUPFAM" id="SSF88946">
    <property type="entry name" value="Sigma2 domain of RNA polymerase sigma factors"/>
    <property type="match status" value="1"/>
</dbReference>
<accession>A0A4U1IXF5</accession>
<evidence type="ECO:0000256" key="4">
    <source>
        <dbReference type="ARBA" id="ARBA00023125"/>
    </source>
</evidence>
<keyword evidence="9" id="KW-1185">Reference proteome</keyword>
<feature type="domain" description="RNA polymerase sigma factor 70 region 4 type 2" evidence="7">
    <location>
        <begin position="362"/>
        <end position="413"/>
    </location>
</feature>
<dbReference type="GO" id="GO:0016987">
    <property type="term" value="F:sigma factor activity"/>
    <property type="evidence" value="ECO:0007669"/>
    <property type="project" value="UniProtKB-KW"/>
</dbReference>
<name>A0A4U1IXF5_9BACT</name>
<dbReference type="PANTHER" id="PTHR43133">
    <property type="entry name" value="RNA POLYMERASE ECF-TYPE SIGMA FACTO"/>
    <property type="match status" value="1"/>
</dbReference>
<dbReference type="InterPro" id="IPR013325">
    <property type="entry name" value="RNA_pol_sigma_r2"/>
</dbReference>
<evidence type="ECO:0000259" key="7">
    <source>
        <dbReference type="Pfam" id="PF08281"/>
    </source>
</evidence>
<evidence type="ECO:0000313" key="9">
    <source>
        <dbReference type="Proteomes" id="UP000309215"/>
    </source>
</evidence>
<dbReference type="NCBIfam" id="TIGR02937">
    <property type="entry name" value="sigma70-ECF"/>
    <property type="match status" value="1"/>
</dbReference>
<dbReference type="InterPro" id="IPR014284">
    <property type="entry name" value="RNA_pol_sigma-70_dom"/>
</dbReference>
<dbReference type="SUPFAM" id="SSF88659">
    <property type="entry name" value="Sigma3 and sigma4 domains of RNA polymerase sigma factors"/>
    <property type="match status" value="1"/>
</dbReference>
<feature type="compositionally biased region" description="Low complexity" evidence="6">
    <location>
        <begin position="45"/>
        <end position="56"/>
    </location>
</feature>
<dbReference type="GO" id="GO:0003677">
    <property type="term" value="F:DNA binding"/>
    <property type="evidence" value="ECO:0007669"/>
    <property type="project" value="UniProtKB-KW"/>
</dbReference>
<keyword evidence="3" id="KW-0731">Sigma factor</keyword>
<evidence type="ECO:0000256" key="3">
    <source>
        <dbReference type="ARBA" id="ARBA00023082"/>
    </source>
</evidence>
<feature type="region of interest" description="Disordered" evidence="6">
    <location>
        <begin position="1"/>
        <end position="93"/>
    </location>
</feature>
<comment type="similarity">
    <text evidence="1">Belongs to the sigma-70 factor family. ECF subfamily.</text>
</comment>
<protein>
    <submittedName>
        <fullName evidence="8">Sigma-70 family RNA polymerase sigma factor</fullName>
    </submittedName>
</protein>
<reference evidence="8 9" key="1">
    <citation type="submission" date="2019-04" db="EMBL/GenBank/DDBJ databases">
        <authorList>
            <person name="Li Y."/>
            <person name="Wang J."/>
        </authorList>
    </citation>
    <scope>NUCLEOTIDE SEQUENCE [LARGE SCALE GENOMIC DNA]</scope>
    <source>
        <strain evidence="8 9">DSM 14668</strain>
    </source>
</reference>
<dbReference type="Gene3D" id="1.10.10.10">
    <property type="entry name" value="Winged helix-like DNA-binding domain superfamily/Winged helix DNA-binding domain"/>
    <property type="match status" value="1"/>
</dbReference>
<dbReference type="AlphaFoldDB" id="A0A4U1IXF5"/>
<dbReference type="InterPro" id="IPR013324">
    <property type="entry name" value="RNA_pol_sigma_r3/r4-like"/>
</dbReference>
<evidence type="ECO:0000256" key="2">
    <source>
        <dbReference type="ARBA" id="ARBA00023015"/>
    </source>
</evidence>
<dbReference type="InterPro" id="IPR011745">
    <property type="entry name" value="RNA_pol_sigma70_MYXXA"/>
</dbReference>
<dbReference type="PANTHER" id="PTHR43133:SF8">
    <property type="entry name" value="RNA POLYMERASE SIGMA FACTOR HI_1459-RELATED"/>
    <property type="match status" value="1"/>
</dbReference>